<reference evidence="2" key="1">
    <citation type="journal article" date="2019" name="Int. J. Syst. Evol. Microbiol.">
        <title>The Global Catalogue of Microorganisms (GCM) 10K type strain sequencing project: providing services to taxonomists for standard genome sequencing and annotation.</title>
        <authorList>
            <consortium name="The Broad Institute Genomics Platform"/>
            <consortium name="The Broad Institute Genome Sequencing Center for Infectious Disease"/>
            <person name="Wu L."/>
            <person name="Ma J."/>
        </authorList>
    </citation>
    <scope>NUCLEOTIDE SEQUENCE [LARGE SCALE GENOMIC DNA]</scope>
    <source>
        <strain evidence="2">JCM 31404</strain>
    </source>
</reference>
<evidence type="ECO:0000313" key="2">
    <source>
        <dbReference type="Proteomes" id="UP000634308"/>
    </source>
</evidence>
<evidence type="ECO:0000313" key="1">
    <source>
        <dbReference type="EMBL" id="GGR65708.1"/>
    </source>
</evidence>
<protein>
    <submittedName>
        <fullName evidence="1">Uncharacterized protein</fullName>
    </submittedName>
</protein>
<proteinExistence type="predicted"/>
<gene>
    <name evidence="1" type="ORF">GCM10008959_30040</name>
</gene>
<comment type="caution">
    <text evidence="1">The sequence shown here is derived from an EMBL/GenBank/DDBJ whole genome shotgun (WGS) entry which is preliminary data.</text>
</comment>
<sequence length="184" mass="20620">MPGRKPKPPITINRGREQIRRLTALRTERRDARQYAQQWYAALHTWDVHHPDVLPNISYAPFRDQGAFDPLTMGDGGPPRKSYLRTPAGEISEAEVGRLITDMTTSRVPETVQLGRMLDRLRRHDHGCMQSLLRGGSWSSNREGAVRYAVAVLTLAVRVGDVQAERPLKHVQAELAGLPVVVSV</sequence>
<accession>A0ABQ2RTL7</accession>
<dbReference type="Proteomes" id="UP000634308">
    <property type="component" value="Unassembled WGS sequence"/>
</dbReference>
<name>A0ABQ2RTL7_9DEIO</name>
<dbReference type="EMBL" id="BMQM01000022">
    <property type="protein sequence ID" value="GGR65708.1"/>
    <property type="molecule type" value="Genomic_DNA"/>
</dbReference>
<keyword evidence="2" id="KW-1185">Reference proteome</keyword>
<organism evidence="1 2">
    <name type="scientific">Deinococcus seoulensis</name>
    <dbReference type="NCBI Taxonomy" id="1837379"/>
    <lineage>
        <taxon>Bacteria</taxon>
        <taxon>Thermotogati</taxon>
        <taxon>Deinococcota</taxon>
        <taxon>Deinococci</taxon>
        <taxon>Deinococcales</taxon>
        <taxon>Deinococcaceae</taxon>
        <taxon>Deinococcus</taxon>
    </lineage>
</organism>